<evidence type="ECO:0000256" key="2">
    <source>
        <dbReference type="ARBA" id="ARBA00004603"/>
    </source>
</evidence>
<evidence type="ECO:0000256" key="1">
    <source>
        <dbReference type="ARBA" id="ARBA00004412"/>
    </source>
</evidence>
<evidence type="ECO:0000256" key="4">
    <source>
        <dbReference type="ARBA" id="ARBA00022753"/>
    </source>
</evidence>
<evidence type="ECO:0000256" key="3">
    <source>
        <dbReference type="ARBA" id="ARBA00006128"/>
    </source>
</evidence>
<evidence type="ECO:0000313" key="8">
    <source>
        <dbReference type="EMBL" id="SSX28606.1"/>
    </source>
</evidence>
<dbReference type="GO" id="GO:0031901">
    <property type="term" value="C:early endosome membrane"/>
    <property type="evidence" value="ECO:0007669"/>
    <property type="project" value="TreeGrafter"/>
</dbReference>
<dbReference type="GO" id="GO:0031902">
    <property type="term" value="C:late endosome membrane"/>
    <property type="evidence" value="ECO:0007669"/>
    <property type="project" value="TreeGrafter"/>
</dbReference>
<accession>A0A336KWM7</accession>
<evidence type="ECO:0000259" key="6">
    <source>
        <dbReference type="Pfam" id="PF23138"/>
    </source>
</evidence>
<organism evidence="7">
    <name type="scientific">Culicoides sonorensis</name>
    <name type="common">Biting midge</name>
    <dbReference type="NCBI Taxonomy" id="179676"/>
    <lineage>
        <taxon>Eukaryota</taxon>
        <taxon>Metazoa</taxon>
        <taxon>Ecdysozoa</taxon>
        <taxon>Arthropoda</taxon>
        <taxon>Hexapoda</taxon>
        <taxon>Insecta</taxon>
        <taxon>Pterygota</taxon>
        <taxon>Neoptera</taxon>
        <taxon>Endopterygota</taxon>
        <taxon>Diptera</taxon>
        <taxon>Nematocera</taxon>
        <taxon>Chironomoidea</taxon>
        <taxon>Ceratopogonidae</taxon>
        <taxon>Ceratopogoninae</taxon>
        <taxon>Culicoides</taxon>
        <taxon>Monoculicoides</taxon>
    </lineage>
</organism>
<dbReference type="AlphaFoldDB" id="A0A336KWM7"/>
<dbReference type="InterPro" id="IPR039724">
    <property type="entry name" value="WDR91"/>
</dbReference>
<keyword evidence="4" id="KW-0967">Endosome</keyword>
<dbReference type="VEuPathDB" id="VectorBase:CSON000281"/>
<dbReference type="OMA" id="RNEKDQH"/>
<feature type="domain" description="ARMC9 CTLH-like" evidence="6">
    <location>
        <begin position="45"/>
        <end position="167"/>
    </location>
</feature>
<dbReference type="Pfam" id="PF23138">
    <property type="entry name" value="CTLH_Armc9"/>
    <property type="match status" value="1"/>
</dbReference>
<comment type="similarity">
    <text evidence="3">Belongs to the WD repeat WDR91 family.</text>
</comment>
<proteinExistence type="inferred from homology"/>
<comment type="subcellular location">
    <subcellularLocation>
        <location evidence="1">Early endosome</location>
    </subcellularLocation>
    <subcellularLocation>
        <location evidence="2">Late endosome</location>
    </subcellularLocation>
</comment>
<sequence length="312" mass="35395">MATNFVDNLVKEFLIFRGFSGTLKQFDAELKSDKDQSFRADKIVDQIMMCINTQDLDTLVQYMNHLNCNLFSKLEQSFAGAVKKLQQGIYKLYLVMAYNNNKSDKITEFFQKMSSELQGVSEWKDWFFFPFCKNPEEHSTFSLYFTKQWQDTLLISLHNFLATIFQCMPQPTLTRAEAEVCLIKRLQDENSLLRNRIQTLQSQQVGQVQGHQSRLSSFNNQEFNKKMGAGALTLNDIIPLDISPPPHIVDDFFIIAAETLGVVNNASETQAKGLKSLIRNISSGGSPVMGRKDGTSDKNKRRSGSVGGNKKD</sequence>
<dbReference type="PANTHER" id="PTHR13083">
    <property type="entry name" value="WD REPEAT-CONTAINING PROTEIN 91"/>
    <property type="match status" value="1"/>
</dbReference>
<protein>
    <submittedName>
        <fullName evidence="7">CSON000281 protein</fullName>
    </submittedName>
</protein>
<dbReference type="GO" id="GO:0045022">
    <property type="term" value="P:early endosome to late endosome transport"/>
    <property type="evidence" value="ECO:0007669"/>
    <property type="project" value="InterPro"/>
</dbReference>
<evidence type="ECO:0000256" key="5">
    <source>
        <dbReference type="SAM" id="MobiDB-lite"/>
    </source>
</evidence>
<dbReference type="InterPro" id="IPR056327">
    <property type="entry name" value="ARMC9_CTLH-like_dom"/>
</dbReference>
<reference evidence="7" key="1">
    <citation type="submission" date="2018-04" db="EMBL/GenBank/DDBJ databases">
        <authorList>
            <person name="Go L.Y."/>
            <person name="Mitchell J.A."/>
        </authorList>
    </citation>
    <scope>NUCLEOTIDE SEQUENCE</scope>
    <source>
        <tissue evidence="7">Whole organism</tissue>
    </source>
</reference>
<reference evidence="8" key="2">
    <citation type="submission" date="2018-07" db="EMBL/GenBank/DDBJ databases">
        <authorList>
            <person name="Quirk P.G."/>
            <person name="Krulwich T.A."/>
        </authorList>
    </citation>
    <scope>NUCLEOTIDE SEQUENCE</scope>
</reference>
<feature type="region of interest" description="Disordered" evidence="5">
    <location>
        <begin position="280"/>
        <end position="312"/>
    </location>
</feature>
<name>A0A336KWM7_CULSO</name>
<gene>
    <name evidence="7" type="primary">CSON000281</name>
</gene>
<dbReference type="EMBL" id="UFQT01001042">
    <property type="protein sequence ID" value="SSX28606.1"/>
    <property type="molecule type" value="Genomic_DNA"/>
</dbReference>
<dbReference type="PANTHER" id="PTHR13083:SF3">
    <property type="entry name" value="WD REPEAT-CONTAINING PROTEIN 91"/>
    <property type="match status" value="1"/>
</dbReference>
<dbReference type="EMBL" id="UFQS01001042">
    <property type="protein sequence ID" value="SSX08691.1"/>
    <property type="molecule type" value="Genomic_DNA"/>
</dbReference>
<dbReference type="GO" id="GO:0051898">
    <property type="term" value="P:negative regulation of phosphatidylinositol 3-kinase/protein kinase B signal transduction"/>
    <property type="evidence" value="ECO:0007669"/>
    <property type="project" value="InterPro"/>
</dbReference>
<dbReference type="GO" id="GO:0141039">
    <property type="term" value="F:phosphatidylinositol 3-kinase inhibitor activity"/>
    <property type="evidence" value="ECO:0007669"/>
    <property type="project" value="InterPro"/>
</dbReference>
<evidence type="ECO:0000313" key="7">
    <source>
        <dbReference type="EMBL" id="SSX08691.1"/>
    </source>
</evidence>